<feature type="transmembrane region" description="Helical" evidence="7">
    <location>
        <begin position="270"/>
        <end position="297"/>
    </location>
</feature>
<dbReference type="Proteomes" id="UP000535491">
    <property type="component" value="Unassembled WGS sequence"/>
</dbReference>
<evidence type="ECO:0000313" key="11">
    <source>
        <dbReference type="Proteomes" id="UP000535491"/>
    </source>
</evidence>
<dbReference type="InterPro" id="IPR050250">
    <property type="entry name" value="Macrolide_Exporter_MacB"/>
</dbReference>
<dbReference type="RefSeq" id="WP_181754952.1">
    <property type="nucleotide sequence ID" value="NZ_JACEIQ010000038.1"/>
</dbReference>
<keyword evidence="3 7" id="KW-0812">Transmembrane</keyword>
<feature type="domain" description="ABC3 transporter permease C-terminal" evidence="8">
    <location>
        <begin position="277"/>
        <end position="390"/>
    </location>
</feature>
<evidence type="ECO:0000259" key="8">
    <source>
        <dbReference type="Pfam" id="PF02687"/>
    </source>
</evidence>
<keyword evidence="5 7" id="KW-0472">Membrane</keyword>
<comment type="subcellular location">
    <subcellularLocation>
        <location evidence="1">Cell membrane</location>
        <topology evidence="1">Multi-pass membrane protein</topology>
    </subcellularLocation>
</comment>
<evidence type="ECO:0000256" key="6">
    <source>
        <dbReference type="ARBA" id="ARBA00038076"/>
    </source>
</evidence>
<evidence type="ECO:0000256" key="4">
    <source>
        <dbReference type="ARBA" id="ARBA00022989"/>
    </source>
</evidence>
<evidence type="ECO:0000256" key="5">
    <source>
        <dbReference type="ARBA" id="ARBA00023136"/>
    </source>
</evidence>
<dbReference type="Pfam" id="PF12704">
    <property type="entry name" value="MacB_PCD"/>
    <property type="match status" value="1"/>
</dbReference>
<evidence type="ECO:0000256" key="3">
    <source>
        <dbReference type="ARBA" id="ARBA00022692"/>
    </source>
</evidence>
<dbReference type="GO" id="GO:0005886">
    <property type="term" value="C:plasma membrane"/>
    <property type="evidence" value="ECO:0007669"/>
    <property type="project" value="UniProtKB-SubCell"/>
</dbReference>
<proteinExistence type="inferred from homology"/>
<feature type="transmembrane region" description="Helical" evidence="7">
    <location>
        <begin position="360"/>
        <end position="380"/>
    </location>
</feature>
<keyword evidence="2" id="KW-1003">Cell membrane</keyword>
<dbReference type="PANTHER" id="PTHR30572:SF4">
    <property type="entry name" value="ABC TRANSPORTER PERMEASE YTRF"/>
    <property type="match status" value="1"/>
</dbReference>
<gene>
    <name evidence="10" type="ORF">H1191_19720</name>
</gene>
<keyword evidence="4 7" id="KW-1133">Transmembrane helix</keyword>
<dbReference type="InterPro" id="IPR003838">
    <property type="entry name" value="ABC3_permease_C"/>
</dbReference>
<comment type="similarity">
    <text evidence="6">Belongs to the ABC-4 integral membrane protein family.</text>
</comment>
<dbReference type="GO" id="GO:0022857">
    <property type="term" value="F:transmembrane transporter activity"/>
    <property type="evidence" value="ECO:0007669"/>
    <property type="project" value="TreeGrafter"/>
</dbReference>
<reference evidence="10 11" key="1">
    <citation type="submission" date="2020-07" db="EMBL/GenBank/DDBJ databases">
        <authorList>
            <person name="Feng H."/>
        </authorList>
    </citation>
    <scope>NUCLEOTIDE SEQUENCE [LARGE SCALE GENOMIC DNA]</scope>
    <source>
        <strain evidence="11">s-10</strain>
    </source>
</reference>
<feature type="domain" description="MacB-like periplasmic core" evidence="9">
    <location>
        <begin position="21"/>
        <end position="237"/>
    </location>
</feature>
<accession>A0A7W2AA73</accession>
<dbReference type="EMBL" id="JACEIQ010000038">
    <property type="protein sequence ID" value="MBA4496490.1"/>
    <property type="molecule type" value="Genomic_DNA"/>
</dbReference>
<feature type="transmembrane region" description="Helical" evidence="7">
    <location>
        <begin position="318"/>
        <end position="340"/>
    </location>
</feature>
<evidence type="ECO:0000256" key="7">
    <source>
        <dbReference type="SAM" id="Phobius"/>
    </source>
</evidence>
<dbReference type="Pfam" id="PF02687">
    <property type="entry name" value="FtsX"/>
    <property type="match status" value="1"/>
</dbReference>
<evidence type="ECO:0000313" key="10">
    <source>
        <dbReference type="EMBL" id="MBA4496490.1"/>
    </source>
</evidence>
<evidence type="ECO:0000256" key="2">
    <source>
        <dbReference type="ARBA" id="ARBA00022475"/>
    </source>
</evidence>
<name>A0A7W2AA73_9BACL</name>
<dbReference type="AlphaFoldDB" id="A0A7W2AA73"/>
<feature type="transmembrane region" description="Helical" evidence="7">
    <location>
        <begin position="21"/>
        <end position="41"/>
    </location>
</feature>
<evidence type="ECO:0000256" key="1">
    <source>
        <dbReference type="ARBA" id="ARBA00004651"/>
    </source>
</evidence>
<organism evidence="10 11">
    <name type="scientific">Paenactinomyces guangxiensis</name>
    <dbReference type="NCBI Taxonomy" id="1490290"/>
    <lineage>
        <taxon>Bacteria</taxon>
        <taxon>Bacillati</taxon>
        <taxon>Bacillota</taxon>
        <taxon>Bacilli</taxon>
        <taxon>Bacillales</taxon>
        <taxon>Thermoactinomycetaceae</taxon>
        <taxon>Paenactinomyces</taxon>
    </lineage>
</organism>
<protein>
    <submittedName>
        <fullName evidence="10">ABC transporter permease</fullName>
    </submittedName>
</protein>
<evidence type="ECO:0000259" key="9">
    <source>
        <dbReference type="Pfam" id="PF12704"/>
    </source>
</evidence>
<dbReference type="PANTHER" id="PTHR30572">
    <property type="entry name" value="MEMBRANE COMPONENT OF TRANSPORTER-RELATED"/>
    <property type="match status" value="1"/>
</dbReference>
<comment type="caution">
    <text evidence="10">The sequence shown here is derived from an EMBL/GenBank/DDBJ whole genome shotgun (WGS) entry which is preliminary data.</text>
</comment>
<dbReference type="InterPro" id="IPR025857">
    <property type="entry name" value="MacB_PCD"/>
</dbReference>
<sequence>MTIWENIKMATDSIFAHKLRSILTMLGIIIGVASVIIIVAIGQGGTAQLTEAFAGSSNTVNLMPKRDENAAFFIPEENVFTQKDLDDLKQISEVKSVIASSFDMANIQYRDKKTGGTFVFGVNSNVFLETSGLKVRQGRIFQSGDFHSSSGGAILSDSVAKKLFPDKDPIGEIIRVKSQPVRVIGVLQKPEGLQGLVETSEIYLPSQTWRTVFGSMKIDQVVLQVKEAGLMESAGKKAVDILNRNHNKDDGYEVQNIEQLTQGIKQVANIMTIVIGSIGGISLLVGGIGVMNIMLVSVTERTREIGIRKAMGATRGNILMQFLVESVTLSVIGGGIGILIGAGVSGVLKAMDVWPATVSIPVAIGGVLFSMLFGIVFGILPANKAARLNPIECLRYE</sequence>
<keyword evidence="11" id="KW-1185">Reference proteome</keyword>